<dbReference type="EMBL" id="JAWRVI010000021">
    <property type="protein sequence ID" value="KAK4089183.1"/>
    <property type="molecule type" value="Genomic_DNA"/>
</dbReference>
<protein>
    <submittedName>
        <fullName evidence="1">Uncharacterized protein</fullName>
    </submittedName>
</protein>
<keyword evidence="2" id="KW-1185">Reference proteome</keyword>
<gene>
    <name evidence="1" type="ORF">Purlil1_6616</name>
</gene>
<accession>A0ABR0BZV2</accession>
<proteinExistence type="predicted"/>
<organism evidence="1 2">
    <name type="scientific">Purpureocillium lilacinum</name>
    <name type="common">Paecilomyces lilacinus</name>
    <dbReference type="NCBI Taxonomy" id="33203"/>
    <lineage>
        <taxon>Eukaryota</taxon>
        <taxon>Fungi</taxon>
        <taxon>Dikarya</taxon>
        <taxon>Ascomycota</taxon>
        <taxon>Pezizomycotina</taxon>
        <taxon>Sordariomycetes</taxon>
        <taxon>Hypocreomycetidae</taxon>
        <taxon>Hypocreales</taxon>
        <taxon>Ophiocordycipitaceae</taxon>
        <taxon>Purpureocillium</taxon>
    </lineage>
</organism>
<dbReference type="Proteomes" id="UP001287286">
    <property type="component" value="Unassembled WGS sequence"/>
</dbReference>
<evidence type="ECO:0000313" key="2">
    <source>
        <dbReference type="Proteomes" id="UP001287286"/>
    </source>
</evidence>
<reference evidence="1 2" key="1">
    <citation type="journal article" date="2024" name="Microbiol. Resour. Announc.">
        <title>Genome annotations for the ascomycete fungi Trichoderma harzianum, Trichoderma aggressivum, and Purpureocillium lilacinum.</title>
        <authorList>
            <person name="Beijen E.P.W."/>
            <person name="Ohm R.A."/>
        </authorList>
    </citation>
    <scope>NUCLEOTIDE SEQUENCE [LARGE SCALE GENOMIC DNA]</scope>
    <source>
        <strain evidence="1 2">CBS 150709</strain>
    </source>
</reference>
<evidence type="ECO:0000313" key="1">
    <source>
        <dbReference type="EMBL" id="KAK4089183.1"/>
    </source>
</evidence>
<comment type="caution">
    <text evidence="1">The sequence shown here is derived from an EMBL/GenBank/DDBJ whole genome shotgun (WGS) entry which is preliminary data.</text>
</comment>
<name>A0ABR0BZV2_PURLI</name>
<sequence>MTIDDTVEQRVWTRRYATKVRTDAGWSRQEAIRPNHGSPKNLITRDAILGHRYDLDRITTPHEMCTQVDKRWACGHIGYFGVDWCDQLFKGCKGTSAKHRVIEEPDANLQHRDPCAADDDLQPAGCADTPVSEPMLRNAPTRTRHELRINRLLGHSARQVSKSAMHASLVFGTEGQRPRACQSGCVAAGIRICDVSPGTTDAATCLPREGTASGLQTQTSIHVMPERERFRPLSSSRFWATSGVADGAQREPPGATVHPRAGENRWSRTMAALLPRRVLGTRRREHWLRRRRSRCQCRELSLGRPDMAPDAATGRGKLRAEDTLRDWNGFLFAENAVAIVATPKVNRHCTESWVKNEGARGGHASAIPIQWISRATDFPGGVAPHGGRRRYVEVPESCRCCGTEQAIARSCRSVGDPREGAARAMAGTAGGTDGLGGWRQHCRPLDGDLLSGVVIPGRGMGDDEAGFQS</sequence>